<dbReference type="AlphaFoldDB" id="A0A564Z4N8"/>
<evidence type="ECO:0000313" key="2">
    <source>
        <dbReference type="Proteomes" id="UP000321570"/>
    </source>
</evidence>
<protein>
    <submittedName>
        <fullName evidence="1">Uncharacterized protein</fullName>
    </submittedName>
</protein>
<proteinExistence type="predicted"/>
<name>A0A564Z4N8_HYMDI</name>
<dbReference type="EMBL" id="CABIJS010000643">
    <property type="protein sequence ID" value="VUZ54410.1"/>
    <property type="molecule type" value="Genomic_DNA"/>
</dbReference>
<dbReference type="Proteomes" id="UP000321570">
    <property type="component" value="Unassembled WGS sequence"/>
</dbReference>
<reference evidence="1 2" key="1">
    <citation type="submission" date="2019-07" db="EMBL/GenBank/DDBJ databases">
        <authorList>
            <person name="Jastrzebski P J."/>
            <person name="Paukszto L."/>
            <person name="Jastrzebski P J."/>
        </authorList>
    </citation>
    <scope>NUCLEOTIDE SEQUENCE [LARGE SCALE GENOMIC DNA]</scope>
    <source>
        <strain evidence="1 2">WMS-il1</strain>
    </source>
</reference>
<sequence>MLLSRLYVVLMTLSKIQNFFRRDDFIRSLNEGNARKNTICENKSYSVQTSLTEPLRSSNTILTVIC</sequence>
<evidence type="ECO:0000313" key="1">
    <source>
        <dbReference type="EMBL" id="VUZ54410.1"/>
    </source>
</evidence>
<organism evidence="1 2">
    <name type="scientific">Hymenolepis diminuta</name>
    <name type="common">Rat tapeworm</name>
    <dbReference type="NCBI Taxonomy" id="6216"/>
    <lineage>
        <taxon>Eukaryota</taxon>
        <taxon>Metazoa</taxon>
        <taxon>Spiralia</taxon>
        <taxon>Lophotrochozoa</taxon>
        <taxon>Platyhelminthes</taxon>
        <taxon>Cestoda</taxon>
        <taxon>Eucestoda</taxon>
        <taxon>Cyclophyllidea</taxon>
        <taxon>Hymenolepididae</taxon>
        <taxon>Hymenolepis</taxon>
    </lineage>
</organism>
<accession>A0A564Z4N8</accession>
<keyword evidence="2" id="KW-1185">Reference proteome</keyword>
<gene>
    <name evidence="1" type="ORF">WMSIL1_LOCUS12491</name>
</gene>